<gene>
    <name evidence="2" type="ORF">NDU88_006177</name>
</gene>
<dbReference type="EMBL" id="JANPWB010000013">
    <property type="protein sequence ID" value="KAJ1108807.1"/>
    <property type="molecule type" value="Genomic_DNA"/>
</dbReference>
<dbReference type="Proteomes" id="UP001066276">
    <property type="component" value="Chromosome 9"/>
</dbReference>
<sequence length="98" mass="10394">MPHPSHPATIYQARSPAHGAGQLSHGGSAALSDRRGTPPVSAHHVPRSSGTRKSPPAAHVVEQQLTQAGRAPVPARLRPSQPRVAPPRDLPQNKHRGR</sequence>
<reference evidence="2" key="1">
    <citation type="journal article" date="2022" name="bioRxiv">
        <title>Sequencing and chromosome-scale assembly of the giantPleurodeles waltlgenome.</title>
        <authorList>
            <person name="Brown T."/>
            <person name="Elewa A."/>
            <person name="Iarovenko S."/>
            <person name="Subramanian E."/>
            <person name="Araus A.J."/>
            <person name="Petzold A."/>
            <person name="Susuki M."/>
            <person name="Suzuki K.-i.T."/>
            <person name="Hayashi T."/>
            <person name="Toyoda A."/>
            <person name="Oliveira C."/>
            <person name="Osipova E."/>
            <person name="Leigh N.D."/>
            <person name="Simon A."/>
            <person name="Yun M.H."/>
        </authorList>
    </citation>
    <scope>NUCLEOTIDE SEQUENCE</scope>
    <source>
        <strain evidence="2">20211129_DDA</strain>
        <tissue evidence="2">Liver</tissue>
    </source>
</reference>
<protein>
    <submittedName>
        <fullName evidence="2">Uncharacterized protein</fullName>
    </submittedName>
</protein>
<evidence type="ECO:0000313" key="3">
    <source>
        <dbReference type="Proteomes" id="UP001066276"/>
    </source>
</evidence>
<evidence type="ECO:0000313" key="2">
    <source>
        <dbReference type="EMBL" id="KAJ1108807.1"/>
    </source>
</evidence>
<accession>A0AAV7MYT5</accession>
<feature type="region of interest" description="Disordered" evidence="1">
    <location>
        <begin position="1"/>
        <end position="98"/>
    </location>
</feature>
<proteinExistence type="predicted"/>
<keyword evidence="3" id="KW-1185">Reference proteome</keyword>
<organism evidence="2 3">
    <name type="scientific">Pleurodeles waltl</name>
    <name type="common">Iberian ribbed newt</name>
    <dbReference type="NCBI Taxonomy" id="8319"/>
    <lineage>
        <taxon>Eukaryota</taxon>
        <taxon>Metazoa</taxon>
        <taxon>Chordata</taxon>
        <taxon>Craniata</taxon>
        <taxon>Vertebrata</taxon>
        <taxon>Euteleostomi</taxon>
        <taxon>Amphibia</taxon>
        <taxon>Batrachia</taxon>
        <taxon>Caudata</taxon>
        <taxon>Salamandroidea</taxon>
        <taxon>Salamandridae</taxon>
        <taxon>Pleurodelinae</taxon>
        <taxon>Pleurodeles</taxon>
    </lineage>
</organism>
<dbReference type="AlphaFoldDB" id="A0AAV7MYT5"/>
<evidence type="ECO:0000256" key="1">
    <source>
        <dbReference type="SAM" id="MobiDB-lite"/>
    </source>
</evidence>
<comment type="caution">
    <text evidence="2">The sequence shown here is derived from an EMBL/GenBank/DDBJ whole genome shotgun (WGS) entry which is preliminary data.</text>
</comment>
<name>A0AAV7MYT5_PLEWA</name>